<keyword evidence="2" id="KW-1185">Reference proteome</keyword>
<reference evidence="1 2" key="1">
    <citation type="submission" date="2018-04" db="EMBL/GenBank/DDBJ databases">
        <authorList>
            <person name="Vogel A."/>
        </authorList>
    </citation>
    <scope>NUCLEOTIDE SEQUENCE [LARGE SCALE GENOMIC DNA]</scope>
</reference>
<proteinExistence type="predicted"/>
<dbReference type="AlphaFoldDB" id="A0A484KLH4"/>
<accession>A0A484KLH4</accession>
<dbReference type="EMBL" id="OOIL02000347">
    <property type="protein sequence ID" value="VFQ63959.1"/>
    <property type="molecule type" value="Genomic_DNA"/>
</dbReference>
<protein>
    <submittedName>
        <fullName evidence="1">Uncharacterized protein</fullName>
    </submittedName>
</protein>
<gene>
    <name evidence="1" type="ORF">CCAM_LOCUS5735</name>
</gene>
<evidence type="ECO:0000313" key="2">
    <source>
        <dbReference type="Proteomes" id="UP000595140"/>
    </source>
</evidence>
<sequence length="133" mass="14986">MPWSRSSSTSGRGRVRAGWSLETSDEVVADYDPKLSALSRGQVWVCPDVAAPLRPCFLSISPCRVGLDSLIFYYIKQKAKRFLNINTRESGISTKFNSFFPSACISCSLCSLEHNKLPVHFFGNPQKLRLYIY</sequence>
<organism evidence="1 2">
    <name type="scientific">Cuscuta campestris</name>
    <dbReference type="NCBI Taxonomy" id="132261"/>
    <lineage>
        <taxon>Eukaryota</taxon>
        <taxon>Viridiplantae</taxon>
        <taxon>Streptophyta</taxon>
        <taxon>Embryophyta</taxon>
        <taxon>Tracheophyta</taxon>
        <taxon>Spermatophyta</taxon>
        <taxon>Magnoliopsida</taxon>
        <taxon>eudicotyledons</taxon>
        <taxon>Gunneridae</taxon>
        <taxon>Pentapetalae</taxon>
        <taxon>asterids</taxon>
        <taxon>lamiids</taxon>
        <taxon>Solanales</taxon>
        <taxon>Convolvulaceae</taxon>
        <taxon>Cuscuteae</taxon>
        <taxon>Cuscuta</taxon>
        <taxon>Cuscuta subgen. Grammica</taxon>
        <taxon>Cuscuta sect. Cleistogrammica</taxon>
    </lineage>
</organism>
<evidence type="ECO:0000313" key="1">
    <source>
        <dbReference type="EMBL" id="VFQ63959.1"/>
    </source>
</evidence>
<dbReference type="Proteomes" id="UP000595140">
    <property type="component" value="Unassembled WGS sequence"/>
</dbReference>
<name>A0A484KLH4_9ASTE</name>